<dbReference type="InterPro" id="IPR045857">
    <property type="entry name" value="O16G_dom_2"/>
</dbReference>
<comment type="caution">
    <text evidence="3">The sequence shown here is derived from an EMBL/GenBank/DDBJ whole genome shotgun (WGS) entry which is preliminary data.</text>
</comment>
<protein>
    <submittedName>
        <fullName evidence="3">Alpha-glucosidase</fullName>
    </submittedName>
</protein>
<evidence type="ECO:0000313" key="4">
    <source>
        <dbReference type="Proteomes" id="UP000606172"/>
    </source>
</evidence>
<dbReference type="SMART" id="SM00642">
    <property type="entry name" value="Aamy"/>
    <property type="match status" value="1"/>
</dbReference>
<dbReference type="InterPro" id="IPR006047">
    <property type="entry name" value="GH13_cat_dom"/>
</dbReference>
<dbReference type="InterPro" id="IPR017853">
    <property type="entry name" value="GH"/>
</dbReference>
<dbReference type="EMBL" id="BOOW01000042">
    <property type="protein sequence ID" value="GII96095.1"/>
    <property type="molecule type" value="Genomic_DNA"/>
</dbReference>
<dbReference type="Gene3D" id="3.90.400.10">
    <property type="entry name" value="Oligo-1,6-glucosidase, Domain 2"/>
    <property type="match status" value="1"/>
</dbReference>
<comment type="similarity">
    <text evidence="1">Belongs to the glycosyl hydrolase 13 family.</text>
</comment>
<keyword evidence="4" id="KW-1185">Reference proteome</keyword>
<dbReference type="PANTHER" id="PTHR10357">
    <property type="entry name" value="ALPHA-AMYLASE FAMILY MEMBER"/>
    <property type="match status" value="1"/>
</dbReference>
<dbReference type="GO" id="GO:0004556">
    <property type="term" value="F:alpha-amylase activity"/>
    <property type="evidence" value="ECO:0007669"/>
    <property type="project" value="TreeGrafter"/>
</dbReference>
<dbReference type="PANTHER" id="PTHR10357:SF179">
    <property type="entry name" value="NEUTRAL AND BASIC AMINO ACID TRANSPORT PROTEIN RBAT"/>
    <property type="match status" value="1"/>
</dbReference>
<dbReference type="GO" id="GO:0009313">
    <property type="term" value="P:oligosaccharide catabolic process"/>
    <property type="evidence" value="ECO:0007669"/>
    <property type="project" value="TreeGrafter"/>
</dbReference>
<dbReference type="Proteomes" id="UP000606172">
    <property type="component" value="Unassembled WGS sequence"/>
</dbReference>
<dbReference type="RefSeq" id="WP_204031125.1">
    <property type="nucleotide sequence ID" value="NZ_BOOW01000042.1"/>
</dbReference>
<dbReference type="CDD" id="cd11332">
    <property type="entry name" value="AmyAc_OligoGlu_TS"/>
    <property type="match status" value="1"/>
</dbReference>
<evidence type="ECO:0000256" key="1">
    <source>
        <dbReference type="ARBA" id="ARBA00008061"/>
    </source>
</evidence>
<feature type="domain" description="Glycosyl hydrolase family 13 catalytic" evidence="2">
    <location>
        <begin position="13"/>
        <end position="406"/>
    </location>
</feature>
<proteinExistence type="inferred from homology"/>
<name>A0A919RNG8_9ACTN</name>
<dbReference type="Pfam" id="PF00128">
    <property type="entry name" value="Alpha-amylase"/>
    <property type="match status" value="1"/>
</dbReference>
<dbReference type="SUPFAM" id="SSF51445">
    <property type="entry name" value="(Trans)glycosidases"/>
    <property type="match status" value="1"/>
</dbReference>
<gene>
    <name evidence="3" type="ORF">Ssi02_63260</name>
</gene>
<evidence type="ECO:0000313" key="3">
    <source>
        <dbReference type="EMBL" id="GII96095.1"/>
    </source>
</evidence>
<sequence>MIDEWWRDAVIYQVYVRSFRDSGGDGVGDLPGVRAALPYLKELGVDGLWLNPFYPSPQHDHGYDISDFCGINPEYGTLDDFDALVAEAHALGIRIIVDVVPNHCSIEHPLFLEALLAGPGSAARRRFHFAEGHGEEPPNNWRSMFGGPAWERTADGQWYLHLFTPEQPDLNWRHPDVPALFEDVLRFWLDRGVDGFRVDAAQGLFKHPALPDAEDPAEEERVGDAANELAWNRPEVHDVYRSWRRICDTYAARDGVDRPLIGELTGIAQNHLGDYVRPGEMHQGFYFGFLDAPWDGAAFRAVVDRGLANAAATGSTVTWVLGNHDRVRVATRFGGGAPGLSAGDFERGTARARAGALLVLALPGSTYIYQGEELGLPEVVDLPLNRLTDPIHRRTDGERRGRDGCRVPLPWSGEAPPYGFSTSPDLWLPQPPSFAEHTVERVTADPGSTWHLYRGALGLRRKALAGEPELRWLDAPPGVLAFTRGDGFTCVVNCTDAAVPAPLPGEPTLASGPVRAGEIPAETAAWWVR</sequence>
<accession>A0A919RNG8</accession>
<evidence type="ECO:0000259" key="2">
    <source>
        <dbReference type="SMART" id="SM00642"/>
    </source>
</evidence>
<organism evidence="3 4">
    <name type="scientific">Sinosporangium siamense</name>
    <dbReference type="NCBI Taxonomy" id="1367973"/>
    <lineage>
        <taxon>Bacteria</taxon>
        <taxon>Bacillati</taxon>
        <taxon>Actinomycetota</taxon>
        <taxon>Actinomycetes</taxon>
        <taxon>Streptosporangiales</taxon>
        <taxon>Streptosporangiaceae</taxon>
        <taxon>Sinosporangium</taxon>
    </lineage>
</organism>
<dbReference type="AlphaFoldDB" id="A0A919RNG8"/>
<reference evidence="3" key="1">
    <citation type="submission" date="2021-01" db="EMBL/GenBank/DDBJ databases">
        <title>Whole genome shotgun sequence of Sinosporangium siamense NBRC 109515.</title>
        <authorList>
            <person name="Komaki H."/>
            <person name="Tamura T."/>
        </authorList>
    </citation>
    <scope>NUCLEOTIDE SEQUENCE</scope>
    <source>
        <strain evidence="3">NBRC 109515</strain>
    </source>
</reference>
<dbReference type="Gene3D" id="3.20.20.80">
    <property type="entry name" value="Glycosidases"/>
    <property type="match status" value="2"/>
</dbReference>